<dbReference type="Proteomes" id="UP000290131">
    <property type="component" value="Segment"/>
</dbReference>
<gene>
    <name evidence="2" type="ORF">SBP1_gp049</name>
</gene>
<organism evidence="2">
    <name type="scientific">Vibrio virus vB_VspP_SBP1</name>
    <dbReference type="NCBI Taxonomy" id="2500581"/>
    <lineage>
        <taxon>Viruses</taxon>
        <taxon>Duplodnaviria</taxon>
        <taxon>Heunggongvirae</taxon>
        <taxon>Uroviricota</taxon>
        <taxon>Caudoviricetes</taxon>
        <taxon>Schitoviridae</taxon>
        <taxon>Electravirus</taxon>
        <taxon>Electravirus Sbp1</taxon>
    </lineage>
</organism>
<name>A0A3T0IIL3_9CAUD</name>
<evidence type="ECO:0000313" key="2">
    <source>
        <dbReference type="EMBL" id="AZU99641.1"/>
    </source>
</evidence>
<sequence length="83" mass="9368">MNIFDMPDEHAEVPEPSAFQEAQRGWHEGAVGQLTPQGLNMLFEGLQVTTVKDALEKIPQLDEQAYMRYLAVLSQYGTKSEEI</sequence>
<evidence type="ECO:0000256" key="1">
    <source>
        <dbReference type="SAM" id="MobiDB-lite"/>
    </source>
</evidence>
<reference evidence="2" key="1">
    <citation type="submission" date="2018-12" db="EMBL/GenBank/DDBJ databases">
        <title>Characterization of a N4-like bacteriophage infecting a coral-derived Vibrio strain.</title>
        <authorList>
            <person name="Huang S."/>
        </authorList>
    </citation>
    <scope>NUCLEOTIDE SEQUENCE [LARGE SCALE GENOMIC DNA]</scope>
</reference>
<dbReference type="EMBL" id="MK301608">
    <property type="protein sequence ID" value="AZU99641.1"/>
    <property type="molecule type" value="Genomic_DNA"/>
</dbReference>
<accession>A0A3T0IIL3</accession>
<keyword evidence="3" id="KW-1185">Reference proteome</keyword>
<evidence type="ECO:0000313" key="3">
    <source>
        <dbReference type="Proteomes" id="UP000290131"/>
    </source>
</evidence>
<protein>
    <submittedName>
        <fullName evidence="2">Uncharacterized protein</fullName>
    </submittedName>
</protein>
<proteinExistence type="predicted"/>
<feature type="region of interest" description="Disordered" evidence="1">
    <location>
        <begin position="1"/>
        <end position="22"/>
    </location>
</feature>